<accession>A0A7K0FRP1</accession>
<organism evidence="1 2">
    <name type="scientific">Pedobacter puniceum</name>
    <dbReference type="NCBI Taxonomy" id="2666136"/>
    <lineage>
        <taxon>Bacteria</taxon>
        <taxon>Pseudomonadati</taxon>
        <taxon>Bacteroidota</taxon>
        <taxon>Sphingobacteriia</taxon>
        <taxon>Sphingobacteriales</taxon>
        <taxon>Sphingobacteriaceae</taxon>
        <taxon>Pedobacter</taxon>
    </lineage>
</organism>
<keyword evidence="2" id="KW-1185">Reference proteome</keyword>
<protein>
    <submittedName>
        <fullName evidence="1">Uncharacterized protein</fullName>
    </submittedName>
</protein>
<dbReference type="EMBL" id="WKJI01000006">
    <property type="protein sequence ID" value="MRX48666.1"/>
    <property type="molecule type" value="Genomic_DNA"/>
</dbReference>
<comment type="caution">
    <text evidence="1">The sequence shown here is derived from an EMBL/GenBank/DDBJ whole genome shotgun (WGS) entry which is preliminary data.</text>
</comment>
<reference evidence="1 2" key="1">
    <citation type="submission" date="2019-11" db="EMBL/GenBank/DDBJ databases">
        <authorList>
            <person name="Cheng Q."/>
            <person name="Yang Z."/>
        </authorList>
    </citation>
    <scope>NUCLEOTIDE SEQUENCE [LARGE SCALE GENOMIC DNA]</scope>
    <source>
        <strain evidence="1 2">HX-22-1</strain>
    </source>
</reference>
<proteinExistence type="predicted"/>
<dbReference type="RefSeq" id="WP_154288735.1">
    <property type="nucleotide sequence ID" value="NZ_WKJI01000006.1"/>
</dbReference>
<dbReference type="Proteomes" id="UP000462931">
    <property type="component" value="Unassembled WGS sequence"/>
</dbReference>
<sequence length="98" mass="11024">MARVKNNILIQGLSGTLNKQVVFKTRNKKTFVSRYPDMSEVVPSSKQLKAKNSFSKAVQYAQSVLADPEKKKEVAAHTPPGKLVYHQAIKDYMESIKD</sequence>
<dbReference type="AlphaFoldDB" id="A0A7K0FRP1"/>
<evidence type="ECO:0000313" key="1">
    <source>
        <dbReference type="EMBL" id="MRX48666.1"/>
    </source>
</evidence>
<name>A0A7K0FRP1_9SPHI</name>
<evidence type="ECO:0000313" key="2">
    <source>
        <dbReference type="Proteomes" id="UP000462931"/>
    </source>
</evidence>
<gene>
    <name evidence="1" type="ORF">GJJ64_15835</name>
</gene>